<sequence>MRGEDPHPLVNRLQPGNALLEALPPVRFEAEPQSLHSLPEARNEENGVRPIINSPTTSEAERGLERGLLLIFGDVWYLFANITVILFFPNSIYEIRTTFCCQLFQT</sequence>
<evidence type="ECO:0000256" key="2">
    <source>
        <dbReference type="SAM" id="Phobius"/>
    </source>
</evidence>
<accession>A0A2A2TGE7</accession>
<dbReference type="EMBL" id="NTFS01000233">
    <property type="protein sequence ID" value="PAX52499.1"/>
    <property type="molecule type" value="Genomic_DNA"/>
</dbReference>
<feature type="region of interest" description="Disordered" evidence="1">
    <location>
        <begin position="34"/>
        <end position="55"/>
    </location>
</feature>
<organism evidence="3 4">
    <name type="scientific">Brunnivagina elsteri CCALA 953</name>
    <dbReference type="NCBI Taxonomy" id="987040"/>
    <lineage>
        <taxon>Bacteria</taxon>
        <taxon>Bacillati</taxon>
        <taxon>Cyanobacteriota</taxon>
        <taxon>Cyanophyceae</taxon>
        <taxon>Nostocales</taxon>
        <taxon>Calotrichaceae</taxon>
        <taxon>Brunnivagina</taxon>
    </lineage>
</organism>
<keyword evidence="2" id="KW-0812">Transmembrane</keyword>
<dbReference type="AlphaFoldDB" id="A0A2A2TGE7"/>
<reference evidence="3 4" key="1">
    <citation type="submission" date="2017-08" db="EMBL/GenBank/DDBJ databases">
        <title>Draft genome sequence of filamentous cyanobacterium Calothrix elsteri CCALA 953.</title>
        <authorList>
            <person name="Gagunashvili A.N."/>
            <person name="Elster J."/>
            <person name="Andresson O.S."/>
        </authorList>
    </citation>
    <scope>NUCLEOTIDE SEQUENCE [LARGE SCALE GENOMIC DNA]</scope>
    <source>
        <strain evidence="3 4">CCALA 953</strain>
    </source>
</reference>
<gene>
    <name evidence="3" type="ORF">CK510_19055</name>
</gene>
<feature type="transmembrane region" description="Helical" evidence="2">
    <location>
        <begin position="68"/>
        <end position="88"/>
    </location>
</feature>
<dbReference type="Proteomes" id="UP000218238">
    <property type="component" value="Unassembled WGS sequence"/>
</dbReference>
<keyword evidence="4" id="KW-1185">Reference proteome</keyword>
<comment type="caution">
    <text evidence="3">The sequence shown here is derived from an EMBL/GenBank/DDBJ whole genome shotgun (WGS) entry which is preliminary data.</text>
</comment>
<evidence type="ECO:0000313" key="3">
    <source>
        <dbReference type="EMBL" id="PAX52499.1"/>
    </source>
</evidence>
<evidence type="ECO:0000313" key="4">
    <source>
        <dbReference type="Proteomes" id="UP000218238"/>
    </source>
</evidence>
<proteinExistence type="predicted"/>
<protein>
    <submittedName>
        <fullName evidence="3">Uncharacterized protein</fullName>
    </submittedName>
</protein>
<name>A0A2A2TGE7_9CYAN</name>
<keyword evidence="2" id="KW-1133">Transmembrane helix</keyword>
<keyword evidence="2" id="KW-0472">Membrane</keyword>
<evidence type="ECO:0000256" key="1">
    <source>
        <dbReference type="SAM" id="MobiDB-lite"/>
    </source>
</evidence>